<dbReference type="UniPathway" id="UPA00048">
    <property type="reaction ID" value="UER00071"/>
</dbReference>
<evidence type="ECO:0000256" key="14">
    <source>
        <dbReference type="HAMAP-Rule" id="MF_01026"/>
    </source>
</evidence>
<comment type="similarity">
    <text evidence="14">Belongs to the aconitase/IPM isomerase family. LeuC type 1 subfamily.</text>
</comment>
<evidence type="ECO:0000256" key="4">
    <source>
        <dbReference type="ARBA" id="ARBA00004729"/>
    </source>
</evidence>
<dbReference type="GO" id="GO:0003861">
    <property type="term" value="F:3-isopropylmalate dehydratase activity"/>
    <property type="evidence" value="ECO:0007669"/>
    <property type="project" value="UniProtKB-UniRule"/>
</dbReference>
<feature type="binding site" evidence="14">
    <location>
        <position position="354"/>
    </location>
    <ligand>
        <name>[4Fe-4S] cluster</name>
        <dbReference type="ChEBI" id="CHEBI:49883"/>
    </ligand>
</feature>
<keyword evidence="12 14" id="KW-0456">Lyase</keyword>
<reference evidence="17 18" key="1">
    <citation type="submission" date="2019-06" db="EMBL/GenBank/DDBJ databases">
        <title>Draft genome of C. phoceense Strain 272.</title>
        <authorList>
            <person name="Pacheco L.G.C."/>
            <person name="Barberis C.M."/>
            <person name="Almuzara M.N."/>
            <person name="Traglia G.M."/>
            <person name="Santos C.S."/>
            <person name="Rocha D.J.P.G."/>
            <person name="Aguiar E.R.G.R."/>
            <person name="Vay C.A."/>
        </authorList>
    </citation>
    <scope>NUCLEOTIDE SEQUENCE [LARGE SCALE GENOMIC DNA]</scope>
    <source>
        <strain evidence="17 18">272</strain>
    </source>
</reference>
<evidence type="ECO:0000313" key="18">
    <source>
        <dbReference type="Proteomes" id="UP000318080"/>
    </source>
</evidence>
<dbReference type="GO" id="GO:0047456">
    <property type="term" value="F:2-methylisocitrate dehydratase activity"/>
    <property type="evidence" value="ECO:0007669"/>
    <property type="project" value="UniProtKB-EC"/>
</dbReference>
<dbReference type="Pfam" id="PF00330">
    <property type="entry name" value="Aconitase"/>
    <property type="match status" value="1"/>
</dbReference>
<dbReference type="EMBL" id="VHIR01000011">
    <property type="protein sequence ID" value="TQE43176.1"/>
    <property type="molecule type" value="Genomic_DNA"/>
</dbReference>
<proteinExistence type="inferred from homology"/>
<comment type="function">
    <text evidence="3 14">Catalyzes the isomerization between 2-isopropylmalate and 3-isopropylmalate, via the formation of 2-isopropylmaleate.</text>
</comment>
<feature type="domain" description="Aconitase/3-isopropylmalate dehydratase large subunit alpha/beta/alpha" evidence="16">
    <location>
        <begin position="9"/>
        <end position="464"/>
    </location>
</feature>
<evidence type="ECO:0000256" key="1">
    <source>
        <dbReference type="ARBA" id="ARBA00000118"/>
    </source>
</evidence>
<dbReference type="InterPro" id="IPR001030">
    <property type="entry name" value="Acoase/IPM_deHydtase_lsu_aba"/>
</dbReference>
<comment type="pathway">
    <text evidence="5">Organic acid metabolism; propanoate degradation.</text>
</comment>
<dbReference type="AlphaFoldDB" id="A0A540R642"/>
<dbReference type="UniPathway" id="UPA00946"/>
<evidence type="ECO:0000259" key="16">
    <source>
        <dbReference type="Pfam" id="PF00330"/>
    </source>
</evidence>
<dbReference type="InterPro" id="IPR036008">
    <property type="entry name" value="Aconitase_4Fe-4S_dom"/>
</dbReference>
<dbReference type="NCBIfam" id="NF004016">
    <property type="entry name" value="PRK05478.1"/>
    <property type="match status" value="1"/>
</dbReference>
<dbReference type="GO" id="GO:0009098">
    <property type="term" value="P:L-leucine biosynthetic process"/>
    <property type="evidence" value="ECO:0007669"/>
    <property type="project" value="UniProtKB-UniRule"/>
</dbReference>
<dbReference type="STRING" id="1686286.GCA_900092335_01649"/>
<dbReference type="InterPro" id="IPR033941">
    <property type="entry name" value="IPMI_cat"/>
</dbReference>
<dbReference type="EC" id="4.2.1.33" evidence="14"/>
<evidence type="ECO:0000256" key="7">
    <source>
        <dbReference type="ARBA" id="ARBA00022485"/>
    </source>
</evidence>
<dbReference type="SUPFAM" id="SSF53732">
    <property type="entry name" value="Aconitase iron-sulfur domain"/>
    <property type="match status" value="1"/>
</dbReference>
<keyword evidence="18" id="KW-1185">Reference proteome</keyword>
<feature type="binding site" evidence="14">
    <location>
        <position position="414"/>
    </location>
    <ligand>
        <name>[4Fe-4S] cluster</name>
        <dbReference type="ChEBI" id="CHEBI:49883"/>
    </ligand>
</feature>
<keyword evidence="9 14" id="KW-0479">Metal-binding</keyword>
<evidence type="ECO:0000256" key="8">
    <source>
        <dbReference type="ARBA" id="ARBA00022605"/>
    </source>
</evidence>
<dbReference type="GO" id="GO:0046872">
    <property type="term" value="F:metal ion binding"/>
    <property type="evidence" value="ECO:0007669"/>
    <property type="project" value="UniProtKB-KW"/>
</dbReference>
<dbReference type="PROSITE" id="PS00450">
    <property type="entry name" value="ACONITASE_1"/>
    <property type="match status" value="1"/>
</dbReference>
<evidence type="ECO:0000256" key="11">
    <source>
        <dbReference type="ARBA" id="ARBA00023014"/>
    </source>
</evidence>
<dbReference type="InterPro" id="IPR004430">
    <property type="entry name" value="3-IsopropMal_deHydase_lsu"/>
</dbReference>
<comment type="pathway">
    <text evidence="4 14">Amino-acid biosynthesis; L-leucine biosynthesis; L-leucine from 3-methyl-2-oxobutanoate: step 2/4.</text>
</comment>
<evidence type="ECO:0000256" key="6">
    <source>
        <dbReference type="ARBA" id="ARBA00022430"/>
    </source>
</evidence>
<comment type="catalytic activity">
    <reaction evidence="2 14">
        <text>(2R,3S)-3-isopropylmalate = (2S)-2-isopropylmalate</text>
        <dbReference type="Rhea" id="RHEA:32287"/>
        <dbReference type="ChEBI" id="CHEBI:1178"/>
        <dbReference type="ChEBI" id="CHEBI:35121"/>
        <dbReference type="EC" id="4.2.1.33"/>
    </reaction>
</comment>
<keyword evidence="11 14" id="KW-0411">Iron-sulfur</keyword>
<protein>
    <recommendedName>
        <fullName evidence="14">3-isopropylmalate dehydratase large subunit</fullName>
        <ecNumber evidence="14">4.2.1.33</ecNumber>
    </recommendedName>
    <alternativeName>
        <fullName evidence="14">Alpha-IPM isomerase</fullName>
        <shortName evidence="14">IPMI</shortName>
    </alternativeName>
    <alternativeName>
        <fullName evidence="14">Isopropylmalate isomerase</fullName>
    </alternativeName>
</protein>
<dbReference type="CDD" id="cd01583">
    <property type="entry name" value="IPMI"/>
    <property type="match status" value="1"/>
</dbReference>
<evidence type="ECO:0000256" key="12">
    <source>
        <dbReference type="ARBA" id="ARBA00023239"/>
    </source>
</evidence>
<keyword evidence="6 14" id="KW-0432">Leucine biosynthesis</keyword>
<dbReference type="InterPro" id="IPR050067">
    <property type="entry name" value="IPM_dehydratase_rel_enz"/>
</dbReference>
<evidence type="ECO:0000256" key="2">
    <source>
        <dbReference type="ARBA" id="ARBA00000491"/>
    </source>
</evidence>
<evidence type="ECO:0000256" key="10">
    <source>
        <dbReference type="ARBA" id="ARBA00023004"/>
    </source>
</evidence>
<dbReference type="PRINTS" id="PR00415">
    <property type="entry name" value="ACONITASE"/>
</dbReference>
<organism evidence="17 18">
    <name type="scientific">Corynebacterium phoceense</name>
    <dbReference type="NCBI Taxonomy" id="1686286"/>
    <lineage>
        <taxon>Bacteria</taxon>
        <taxon>Bacillati</taxon>
        <taxon>Actinomycetota</taxon>
        <taxon>Actinomycetes</taxon>
        <taxon>Mycobacteriales</taxon>
        <taxon>Corynebacteriaceae</taxon>
        <taxon>Corynebacterium</taxon>
    </lineage>
</organism>
<evidence type="ECO:0000256" key="9">
    <source>
        <dbReference type="ARBA" id="ARBA00022723"/>
    </source>
</evidence>
<dbReference type="InterPro" id="IPR018136">
    <property type="entry name" value="Aconitase_4Fe-4S_BS"/>
</dbReference>
<dbReference type="NCBIfam" id="TIGR00170">
    <property type="entry name" value="leuC"/>
    <property type="match status" value="1"/>
</dbReference>
<comment type="cofactor">
    <cofactor evidence="14">
        <name>[4Fe-4S] cluster</name>
        <dbReference type="ChEBI" id="CHEBI:49883"/>
    </cofactor>
    <text evidence="14">Binds 1 [4Fe-4S] cluster per subunit.</text>
</comment>
<dbReference type="NCBIfam" id="NF009116">
    <property type="entry name" value="PRK12466.1"/>
    <property type="match status" value="1"/>
</dbReference>
<dbReference type="Gene3D" id="3.30.499.10">
    <property type="entry name" value="Aconitase, domain 3"/>
    <property type="match status" value="2"/>
</dbReference>
<evidence type="ECO:0000256" key="15">
    <source>
        <dbReference type="SAM" id="MobiDB-lite"/>
    </source>
</evidence>
<comment type="catalytic activity">
    <reaction evidence="1">
        <text>(2S,3R)-3-hydroxybutane-1,2,3-tricarboxylate = 2-methyl-cis-aconitate + H2O</text>
        <dbReference type="Rhea" id="RHEA:17941"/>
        <dbReference type="ChEBI" id="CHEBI:15377"/>
        <dbReference type="ChEBI" id="CHEBI:57429"/>
        <dbReference type="ChEBI" id="CHEBI:57872"/>
        <dbReference type="EC" id="4.2.1.99"/>
    </reaction>
</comment>
<sequence>MSEKLTLAEKVWRDHIVTKGENGAPDLIYIDFQLLHEVTSPQAFDGLRMAGRKMRHPELHLATEDHNVPTIGIKTGNVLEIKDETSRTQVSTLRKNCEEFGVGLHSMGDEQQGIVHTVGPQLGITQPGMTIVCGDSHTSTHGAFGSIAMGIGTSEVEHVMATQTLSLKPFKMMAIEVSGELAEGVSAKDLILAIIAKIGTGGGQGHIIEYRGEAIRKLSMEARMTICNMSIEAGARAGMVAPDETTFDYVKGREFAPKGADWDAAVEYWKTLPTDEGAEFDTVVHIDGSSLTPFVTWGTNPGQGAPLADAVPDPASAPDDNAKAALEKALKYMDLEPGTPLRDIKIDTVFLGSCTNARIEDLRAAAGVLKGRHIAPNTRMLVVPSSALVMKQAEEEGLDRIFRDFGAEWRTAGCSMCLGMNPDQLKPGERSASTSNRNFEGRQGPGGRTHLVSPLVAAATAVTGHLSSPADLPAAN</sequence>
<dbReference type="HAMAP" id="MF_01026">
    <property type="entry name" value="LeuC_type1"/>
    <property type="match status" value="1"/>
</dbReference>
<keyword evidence="13 14" id="KW-0100">Branched-chain amino acid biosynthesis</keyword>
<comment type="caution">
    <text evidence="17">The sequence shown here is derived from an EMBL/GenBank/DDBJ whole genome shotgun (WGS) entry which is preliminary data.</text>
</comment>
<evidence type="ECO:0000313" key="17">
    <source>
        <dbReference type="EMBL" id="TQE43176.1"/>
    </source>
</evidence>
<evidence type="ECO:0000256" key="5">
    <source>
        <dbReference type="ARBA" id="ARBA00005026"/>
    </source>
</evidence>
<name>A0A540R642_9CORY</name>
<gene>
    <name evidence="14 17" type="primary">leuC</name>
    <name evidence="17" type="ORF">EJK80_08355</name>
</gene>
<keyword evidence="8 14" id="KW-0028">Amino-acid biosynthesis</keyword>
<keyword evidence="7 14" id="KW-0004">4Fe-4S</keyword>
<feature type="region of interest" description="Disordered" evidence="15">
    <location>
        <begin position="422"/>
        <end position="450"/>
    </location>
</feature>
<dbReference type="RefSeq" id="WP_141629027.1">
    <property type="nucleotide sequence ID" value="NZ_VHIR01000011.1"/>
</dbReference>
<accession>A0A540R642</accession>
<dbReference type="GO" id="GO:0051539">
    <property type="term" value="F:4 iron, 4 sulfur cluster binding"/>
    <property type="evidence" value="ECO:0007669"/>
    <property type="project" value="UniProtKB-KW"/>
</dbReference>
<dbReference type="FunFam" id="3.30.499.10:FF:000007">
    <property type="entry name" value="3-isopropylmalate dehydratase large subunit"/>
    <property type="match status" value="1"/>
</dbReference>
<dbReference type="PANTHER" id="PTHR43822">
    <property type="entry name" value="HOMOACONITASE, MITOCHONDRIAL-RELATED"/>
    <property type="match status" value="1"/>
</dbReference>
<dbReference type="Proteomes" id="UP000318080">
    <property type="component" value="Unassembled WGS sequence"/>
</dbReference>
<comment type="subunit">
    <text evidence="14">Heterodimer of LeuC and LeuD.</text>
</comment>
<dbReference type="PANTHER" id="PTHR43822:SF9">
    <property type="entry name" value="3-ISOPROPYLMALATE DEHYDRATASE"/>
    <property type="match status" value="1"/>
</dbReference>
<keyword evidence="10 14" id="KW-0408">Iron</keyword>
<feature type="binding site" evidence="14">
    <location>
        <position position="417"/>
    </location>
    <ligand>
        <name>[4Fe-4S] cluster</name>
        <dbReference type="ChEBI" id="CHEBI:49883"/>
    </ligand>
</feature>
<evidence type="ECO:0000256" key="13">
    <source>
        <dbReference type="ARBA" id="ARBA00023304"/>
    </source>
</evidence>
<evidence type="ECO:0000256" key="3">
    <source>
        <dbReference type="ARBA" id="ARBA00002695"/>
    </source>
</evidence>
<dbReference type="InterPro" id="IPR015931">
    <property type="entry name" value="Acnase/IPM_dHydase_lsu_aba_1/3"/>
</dbReference>
<dbReference type="PROSITE" id="PS01244">
    <property type="entry name" value="ACONITASE_2"/>
    <property type="match status" value="1"/>
</dbReference>